<comment type="subcellular location">
    <subcellularLocation>
        <location evidence="1">Membrane</location>
        <topology evidence="1">Multi-pass membrane protein</topology>
    </subcellularLocation>
</comment>
<keyword evidence="8" id="KW-1185">Reference proteome</keyword>
<evidence type="ECO:0000259" key="6">
    <source>
        <dbReference type="PROSITE" id="PS50850"/>
    </source>
</evidence>
<feature type="transmembrane region" description="Helical" evidence="5">
    <location>
        <begin position="441"/>
        <end position="460"/>
    </location>
</feature>
<dbReference type="Pfam" id="PF07690">
    <property type="entry name" value="MFS_1"/>
    <property type="match status" value="1"/>
</dbReference>
<feature type="transmembrane region" description="Helical" evidence="5">
    <location>
        <begin position="145"/>
        <end position="165"/>
    </location>
</feature>
<dbReference type="InterPro" id="IPR020846">
    <property type="entry name" value="MFS_dom"/>
</dbReference>
<keyword evidence="2 5" id="KW-0812">Transmembrane</keyword>
<dbReference type="Proteomes" id="UP000297814">
    <property type="component" value="Unassembled WGS sequence"/>
</dbReference>
<reference evidence="7 8" key="1">
    <citation type="submission" date="2017-12" db="EMBL/GenBank/DDBJ databases">
        <title>Comparative genomics of Botrytis spp.</title>
        <authorList>
            <person name="Valero-Jimenez C.A."/>
            <person name="Tapia P."/>
            <person name="Veloso J."/>
            <person name="Silva-Moreno E."/>
            <person name="Staats M."/>
            <person name="Valdes J.H."/>
            <person name="Van Kan J.A.L."/>
        </authorList>
    </citation>
    <scope>NUCLEOTIDE SEQUENCE [LARGE SCALE GENOMIC DNA]</scope>
    <source>
        <strain evidence="7 8">Bh0001</strain>
    </source>
</reference>
<evidence type="ECO:0000256" key="2">
    <source>
        <dbReference type="ARBA" id="ARBA00022692"/>
    </source>
</evidence>
<feature type="transmembrane region" description="Helical" evidence="5">
    <location>
        <begin position="341"/>
        <end position="361"/>
    </location>
</feature>
<dbReference type="SUPFAM" id="SSF103473">
    <property type="entry name" value="MFS general substrate transporter"/>
    <property type="match status" value="1"/>
</dbReference>
<evidence type="ECO:0000256" key="1">
    <source>
        <dbReference type="ARBA" id="ARBA00004141"/>
    </source>
</evidence>
<feature type="transmembrane region" description="Helical" evidence="5">
    <location>
        <begin position="311"/>
        <end position="329"/>
    </location>
</feature>
<dbReference type="FunFam" id="1.20.1250.20:FF:000196">
    <property type="entry name" value="MFS toxin efflux pump (AflT)"/>
    <property type="match status" value="1"/>
</dbReference>
<proteinExistence type="predicted"/>
<feature type="transmembrane region" description="Helical" evidence="5">
    <location>
        <begin position="415"/>
        <end position="434"/>
    </location>
</feature>
<evidence type="ECO:0000313" key="7">
    <source>
        <dbReference type="EMBL" id="TGO33531.1"/>
    </source>
</evidence>
<accession>A0A4Z1GGA7</accession>
<dbReference type="GO" id="GO:0005886">
    <property type="term" value="C:plasma membrane"/>
    <property type="evidence" value="ECO:0007669"/>
    <property type="project" value="TreeGrafter"/>
</dbReference>
<dbReference type="InterPro" id="IPR036259">
    <property type="entry name" value="MFS_trans_sf"/>
</dbReference>
<evidence type="ECO:0000256" key="4">
    <source>
        <dbReference type="ARBA" id="ARBA00023136"/>
    </source>
</evidence>
<dbReference type="CDD" id="cd17502">
    <property type="entry name" value="MFS_Azr1_MDR_like"/>
    <property type="match status" value="1"/>
</dbReference>
<protein>
    <recommendedName>
        <fullName evidence="6">Major facilitator superfamily (MFS) profile domain-containing protein</fullName>
    </recommendedName>
</protein>
<gene>
    <name evidence="7" type="ORF">BHYA_0241g00040</name>
</gene>
<dbReference type="AlphaFoldDB" id="A0A4Z1GGA7"/>
<dbReference type="Gene3D" id="1.20.1250.20">
    <property type="entry name" value="MFS general substrate transporter like domains"/>
    <property type="match status" value="1"/>
</dbReference>
<evidence type="ECO:0000256" key="5">
    <source>
        <dbReference type="SAM" id="Phobius"/>
    </source>
</evidence>
<keyword evidence="3 5" id="KW-1133">Transmembrane helix</keyword>
<feature type="transmembrane region" description="Helical" evidence="5">
    <location>
        <begin position="240"/>
        <end position="261"/>
    </location>
</feature>
<sequence length="710" mass="77730">MLSRPLPQGQRLDLISFLAQDPLPASISQIASEIQFLRECPQVTTNKRKAKMVRPAIESDNSSESAAVSSFGVPLSTTSNRNGRVNRWGTRVDDANGQYPGLGEMIVTMLSLYLITLIVALDRTILSTAIPAITNEFNTLEDIGWYASAYLLTSCATQMVFGKIYKFYNYKWVLMIAIVIFEVGVSDSSTCVSATILIHIQSAVCGFASKSKVFIVGRAIVNGAIIILNETVPLHRRPMFMSLLWCMFAIATVCGPLIGGIFTEKATWRWCFYINLPVGGAAASILLCVVKGKSRENSDTFLQKLRRMDPIGTLVFIAGVASILLALQFRGNQYSLGDTRSILLFILGGILLITFVTIQFASGDDATVPTRIIKQRSVASVAWFSLLNSCSFYLVVYYIPIWFQAVQGLDAFDSGLHTLPLVLALVFATLFAEIFQRSTGYYVPMIIVSSIIAPVGAGLLTTLQVNSGPKEWMSWPVVFGSGLGLGIQQISLAVQECLPENDVPIGLALIPFFQTLGDIIFVSVGQVIFSNELVKNLSALNLPSLPTSLILHTGATELRALIPAKYLPGVLTAYNAAIMKVFFVTIITSALTIFTGLSLEWKNVNKVKKNFEVTRRSIYQDHGEGDCPFPLYDSGSSEHVQPGLVDTQSKPFMETKLGSDLQQQLETIREEREKSSSAETNSHVIKTSTDMKTIVVGAPDKNEDEIRIVG</sequence>
<dbReference type="GO" id="GO:0022857">
    <property type="term" value="F:transmembrane transporter activity"/>
    <property type="evidence" value="ECO:0007669"/>
    <property type="project" value="InterPro"/>
</dbReference>
<keyword evidence="4 5" id="KW-0472">Membrane</keyword>
<dbReference type="EMBL" id="PQXK01000241">
    <property type="protein sequence ID" value="TGO33531.1"/>
    <property type="molecule type" value="Genomic_DNA"/>
</dbReference>
<evidence type="ECO:0000256" key="3">
    <source>
        <dbReference type="ARBA" id="ARBA00022989"/>
    </source>
</evidence>
<feature type="transmembrane region" description="Helical" evidence="5">
    <location>
        <begin position="472"/>
        <end position="494"/>
    </location>
</feature>
<feature type="transmembrane region" description="Helical" evidence="5">
    <location>
        <begin position="267"/>
        <end position="290"/>
    </location>
</feature>
<comment type="caution">
    <text evidence="7">The sequence shown here is derived from an EMBL/GenBank/DDBJ whole genome shotgun (WGS) entry which is preliminary data.</text>
</comment>
<feature type="transmembrane region" description="Helical" evidence="5">
    <location>
        <begin position="381"/>
        <end position="403"/>
    </location>
</feature>
<name>A0A4Z1GGA7_9HELO</name>
<feature type="transmembrane region" description="Helical" evidence="5">
    <location>
        <begin position="212"/>
        <end position="228"/>
    </location>
</feature>
<feature type="transmembrane region" description="Helical" evidence="5">
    <location>
        <begin position="506"/>
        <end position="529"/>
    </location>
</feature>
<dbReference type="PANTHER" id="PTHR23501">
    <property type="entry name" value="MAJOR FACILITATOR SUPERFAMILY"/>
    <property type="match status" value="1"/>
</dbReference>
<dbReference type="PROSITE" id="PS50850">
    <property type="entry name" value="MFS"/>
    <property type="match status" value="1"/>
</dbReference>
<organism evidence="7 8">
    <name type="scientific">Botrytis hyacinthi</name>
    <dbReference type="NCBI Taxonomy" id="278943"/>
    <lineage>
        <taxon>Eukaryota</taxon>
        <taxon>Fungi</taxon>
        <taxon>Dikarya</taxon>
        <taxon>Ascomycota</taxon>
        <taxon>Pezizomycotina</taxon>
        <taxon>Leotiomycetes</taxon>
        <taxon>Helotiales</taxon>
        <taxon>Sclerotiniaceae</taxon>
        <taxon>Botrytis</taxon>
    </lineage>
</organism>
<feature type="transmembrane region" description="Helical" evidence="5">
    <location>
        <begin position="577"/>
        <end position="599"/>
    </location>
</feature>
<feature type="transmembrane region" description="Helical" evidence="5">
    <location>
        <begin position="172"/>
        <end position="200"/>
    </location>
</feature>
<dbReference type="InterPro" id="IPR011701">
    <property type="entry name" value="MFS"/>
</dbReference>
<feature type="domain" description="Major facilitator superfamily (MFS) profile" evidence="6">
    <location>
        <begin position="108"/>
        <end position="604"/>
    </location>
</feature>
<evidence type="ECO:0000313" key="8">
    <source>
        <dbReference type="Proteomes" id="UP000297814"/>
    </source>
</evidence>
<dbReference type="PANTHER" id="PTHR23501:SF201">
    <property type="entry name" value="MFS AFLATOXIN EFFLUX PUMP"/>
    <property type="match status" value="1"/>
</dbReference>